<organism evidence="4 5">
    <name type="scientific">Flavobacterium cellulosilyticum</name>
    <dbReference type="NCBI Taxonomy" id="2541731"/>
    <lineage>
        <taxon>Bacteria</taxon>
        <taxon>Pseudomonadati</taxon>
        <taxon>Bacteroidota</taxon>
        <taxon>Flavobacteriia</taxon>
        <taxon>Flavobacteriales</taxon>
        <taxon>Flavobacteriaceae</taxon>
        <taxon>Flavobacterium</taxon>
    </lineage>
</organism>
<accession>A0A4R5C774</accession>
<name>A0A4R5C774_9FLAO</name>
<proteinExistence type="predicted"/>
<dbReference type="NCBIfam" id="TIGR04183">
    <property type="entry name" value="Por_Secre_tail"/>
    <property type="match status" value="1"/>
</dbReference>
<gene>
    <name evidence="4" type="ORF">E0F76_15605</name>
</gene>
<keyword evidence="1 2" id="KW-0732">Signal</keyword>
<evidence type="ECO:0000259" key="3">
    <source>
        <dbReference type="Pfam" id="PF18962"/>
    </source>
</evidence>
<keyword evidence="5" id="KW-1185">Reference proteome</keyword>
<evidence type="ECO:0000256" key="2">
    <source>
        <dbReference type="SAM" id="SignalP"/>
    </source>
</evidence>
<sequence>MKKIIFVLAFIASSIFAYSQNVIRGEYFIDAETGFGNGIPFAIAVPDTDITQTLNIPYSNFSTPGYHYVFIRILDANGNWSITKRKLVEADEKISALNLINIEYFFGVDNGFGINNAMQLVPSSDSTWTFNIPFNQIPSTWTTNDKLFLRVQDSTGGKWSITTRVDTSNLSTVGIDELTKLSGVTVYPNPFFDELNLILKNVDVANVKLYTIEGKLLFDKTINQTASIDTKFLSSGLYVLRVISKDKKIFSIKIVKK</sequence>
<evidence type="ECO:0000313" key="4">
    <source>
        <dbReference type="EMBL" id="TDD94945.1"/>
    </source>
</evidence>
<dbReference type="Proteomes" id="UP000295479">
    <property type="component" value="Unassembled WGS sequence"/>
</dbReference>
<dbReference type="AlphaFoldDB" id="A0A4R5C774"/>
<evidence type="ECO:0000313" key="5">
    <source>
        <dbReference type="Proteomes" id="UP000295479"/>
    </source>
</evidence>
<reference evidence="4 5" key="1">
    <citation type="submission" date="2019-03" db="EMBL/GenBank/DDBJ databases">
        <title>Flavobacterium AR-3-4 sp. nov. isolated from arctic soil.</title>
        <authorList>
            <person name="Chaudhary D.K."/>
        </authorList>
    </citation>
    <scope>NUCLEOTIDE SEQUENCE [LARGE SCALE GENOMIC DNA]</scope>
    <source>
        <strain evidence="4 5">AR-3-4</strain>
    </source>
</reference>
<feature type="chain" id="PRO_5020786400" evidence="2">
    <location>
        <begin position="20"/>
        <end position="257"/>
    </location>
</feature>
<feature type="signal peptide" evidence="2">
    <location>
        <begin position="1"/>
        <end position="19"/>
    </location>
</feature>
<dbReference type="Pfam" id="PF18962">
    <property type="entry name" value="Por_Secre_tail"/>
    <property type="match status" value="1"/>
</dbReference>
<dbReference type="EMBL" id="SMFK01000013">
    <property type="protein sequence ID" value="TDD94945.1"/>
    <property type="molecule type" value="Genomic_DNA"/>
</dbReference>
<feature type="domain" description="Secretion system C-terminal sorting" evidence="3">
    <location>
        <begin position="186"/>
        <end position="250"/>
    </location>
</feature>
<protein>
    <submittedName>
        <fullName evidence="4">T9SS type A sorting domain-containing protein</fullName>
    </submittedName>
</protein>
<evidence type="ECO:0000256" key="1">
    <source>
        <dbReference type="ARBA" id="ARBA00022729"/>
    </source>
</evidence>
<dbReference type="InterPro" id="IPR026444">
    <property type="entry name" value="Secre_tail"/>
</dbReference>
<dbReference type="RefSeq" id="WP_132008215.1">
    <property type="nucleotide sequence ID" value="NZ_SMFK01000013.1"/>
</dbReference>
<dbReference type="OrthoDB" id="1081439at2"/>
<comment type="caution">
    <text evidence="4">The sequence shown here is derived from an EMBL/GenBank/DDBJ whole genome shotgun (WGS) entry which is preliminary data.</text>
</comment>